<proteinExistence type="predicted"/>
<dbReference type="RefSeq" id="WP_202093056.1">
    <property type="nucleotide sequence ID" value="NZ_JAELVM010000003.1"/>
</dbReference>
<dbReference type="Gene3D" id="3.30.2010.10">
    <property type="entry name" value="Metalloproteases ('zincins'), catalytic domain"/>
    <property type="match status" value="1"/>
</dbReference>
<sequence>MPTKKDKGVVENFKKACFFVSSQKEIDSLKKVSKIDIELPTNREIEQVRQITDFIGLPQNFGIYKGNIRNAMAVVINGKRIIIFRKDLLRRIDRAGGSEYWSSMFILAHEIGHHLSNHFSTDSPNSKDTELEADFFAGSVLCRLGASLEETIKPVSFGFLTTSMDHNNHPDKKSRVAMITNAWNSTNLQLNNTFAVPPPPPDDDVDFGTQSIFTPEDFHLMHDDLLNNIIENKSYYELEGIITRIHYNDSIYFNSPNNIQEIQVEITKDNTGFYENKESGVKIGTRILVQVPTGEEMCHACIRNYLSILARGRKIRFKTYIYGSGLDSYMFYLEKLKR</sequence>
<comment type="caution">
    <text evidence="1">The sequence shown here is derived from an EMBL/GenBank/DDBJ whole genome shotgun (WGS) entry which is preliminary data.</text>
</comment>
<reference evidence="1 2" key="1">
    <citation type="submission" date="2020-12" db="EMBL/GenBank/DDBJ databases">
        <title>Chryseobacterium endoalhailicus sp. nov., isolated from seed of leguminous plant.</title>
        <authorList>
            <person name="Zhang X."/>
        </authorList>
    </citation>
    <scope>NUCLEOTIDE SEQUENCE [LARGE SCALE GENOMIC DNA]</scope>
    <source>
        <strain evidence="1 2">L7</strain>
    </source>
</reference>
<gene>
    <name evidence="1" type="ORF">JET18_17150</name>
</gene>
<keyword evidence="2" id="KW-1185">Reference proteome</keyword>
<organism evidence="1 2">
    <name type="scientific">Chryseobacterium endalhagicum</name>
    <dbReference type="NCBI Taxonomy" id="2797638"/>
    <lineage>
        <taxon>Bacteria</taxon>
        <taxon>Pseudomonadati</taxon>
        <taxon>Bacteroidota</taxon>
        <taxon>Flavobacteriia</taxon>
        <taxon>Flavobacteriales</taxon>
        <taxon>Weeksellaceae</taxon>
        <taxon>Chryseobacterium group</taxon>
        <taxon>Chryseobacterium</taxon>
    </lineage>
</organism>
<accession>A0ABS1QL19</accession>
<name>A0ABS1QL19_9FLAO</name>
<protein>
    <recommendedName>
        <fullName evidence="3">IrrE N-terminal-like domain-containing protein</fullName>
    </recommendedName>
</protein>
<dbReference type="EMBL" id="JAELVM010000003">
    <property type="protein sequence ID" value="MBL1222583.1"/>
    <property type="molecule type" value="Genomic_DNA"/>
</dbReference>
<evidence type="ECO:0008006" key="3">
    <source>
        <dbReference type="Google" id="ProtNLM"/>
    </source>
</evidence>
<evidence type="ECO:0000313" key="1">
    <source>
        <dbReference type="EMBL" id="MBL1222583.1"/>
    </source>
</evidence>
<dbReference type="Proteomes" id="UP000661696">
    <property type="component" value="Unassembled WGS sequence"/>
</dbReference>
<evidence type="ECO:0000313" key="2">
    <source>
        <dbReference type="Proteomes" id="UP000661696"/>
    </source>
</evidence>